<dbReference type="STRING" id="1884261.A0A5C3QNN8"/>
<dbReference type="Pfam" id="PF10022">
    <property type="entry name" value="DUF2264"/>
    <property type="match status" value="1"/>
</dbReference>
<feature type="domain" description="DUF2264" evidence="1">
    <location>
        <begin position="24"/>
        <end position="373"/>
    </location>
</feature>
<dbReference type="PANTHER" id="PTHR35339">
    <property type="entry name" value="LINALOOL DEHYDRATASE_ISOMERASE DOMAIN-CONTAINING PROTEIN"/>
    <property type="match status" value="1"/>
</dbReference>
<organism evidence="3 4">
    <name type="scientific">Pterulicium gracile</name>
    <dbReference type="NCBI Taxonomy" id="1884261"/>
    <lineage>
        <taxon>Eukaryota</taxon>
        <taxon>Fungi</taxon>
        <taxon>Dikarya</taxon>
        <taxon>Basidiomycota</taxon>
        <taxon>Agaricomycotina</taxon>
        <taxon>Agaricomycetes</taxon>
        <taxon>Agaricomycetidae</taxon>
        <taxon>Agaricales</taxon>
        <taxon>Pleurotineae</taxon>
        <taxon>Pterulaceae</taxon>
        <taxon>Pterulicium</taxon>
    </lineage>
</organism>
<accession>A0A5C3QNN8</accession>
<evidence type="ECO:0000313" key="4">
    <source>
        <dbReference type="Proteomes" id="UP000305067"/>
    </source>
</evidence>
<dbReference type="InterPro" id="IPR049349">
    <property type="entry name" value="DUF2264_N"/>
</dbReference>
<evidence type="ECO:0008006" key="5">
    <source>
        <dbReference type="Google" id="ProtNLM"/>
    </source>
</evidence>
<evidence type="ECO:0000259" key="2">
    <source>
        <dbReference type="Pfam" id="PF20938"/>
    </source>
</evidence>
<evidence type="ECO:0000259" key="1">
    <source>
        <dbReference type="Pfam" id="PF10022"/>
    </source>
</evidence>
<dbReference type="AlphaFoldDB" id="A0A5C3QNN8"/>
<dbReference type="EMBL" id="ML178820">
    <property type="protein sequence ID" value="TFL03432.1"/>
    <property type="molecule type" value="Genomic_DNA"/>
</dbReference>
<sequence length="662" mass="73988">MAPFSFSATPHFNTAPFSSNPLATRKDVQNFLKALLDPLAAHTSPGGALIHLGYTGTHFDERAALLEGYARPLWGLASLLAGGGSYDGMHRWTEGLKNGTNPSKEGDEFWGWMRDKDQRMVECSPIGFSLAVAPQMMWDGLNEEERQKVGEWLNVMNSKEMPNTNWLWFRVFANLGLSKVGSPFFNPERMKADMDHLDTFYIGDGWSRDGPEGVVQLDYYSSSFAIQVAQLIYSKLAQDQDPDRCEEYRNRARKFAHDFVCYFDEEGRAIPFGRSMTYRFAMSAFWAALAFADVSLPSPLTWSVIRGLLLRNLRFWAHQPGAYNPDGTFTIGYSYPNFNLTENYNSAGSTYWAFKAFLCLAVPQSHPFWSEEEGEEYPVVLRNRVKVLNKPLHIASNLGGHTLILSSGQQCSYPVKQSAAKYGKFAYSSAFGYSVPTGNLTLEEESADNMIAVSNDGGETWKCRIKTREARFETVEGTTWLRSMWYPWPGVEIETWLLPPHPESPNWHVRVHRIKNTTFHTISSAEGGFAIHGQGLDGRALEVLVVEELGGSNKFGNLEKDGEALSVSPAGASGVIDLNPEAAVAQRDGKAIRTDANSNLIVPRAVLPTLRYDQSAEEVWYATGVFAVPVRDGESGSRDEWEEGWKSRRPTVPEAILKLMRG</sequence>
<reference evidence="3 4" key="1">
    <citation type="journal article" date="2019" name="Nat. Ecol. Evol.">
        <title>Megaphylogeny resolves global patterns of mushroom evolution.</title>
        <authorList>
            <person name="Varga T."/>
            <person name="Krizsan K."/>
            <person name="Foldi C."/>
            <person name="Dima B."/>
            <person name="Sanchez-Garcia M."/>
            <person name="Sanchez-Ramirez S."/>
            <person name="Szollosi G.J."/>
            <person name="Szarkandi J.G."/>
            <person name="Papp V."/>
            <person name="Albert L."/>
            <person name="Andreopoulos W."/>
            <person name="Angelini C."/>
            <person name="Antonin V."/>
            <person name="Barry K.W."/>
            <person name="Bougher N.L."/>
            <person name="Buchanan P."/>
            <person name="Buyck B."/>
            <person name="Bense V."/>
            <person name="Catcheside P."/>
            <person name="Chovatia M."/>
            <person name="Cooper J."/>
            <person name="Damon W."/>
            <person name="Desjardin D."/>
            <person name="Finy P."/>
            <person name="Geml J."/>
            <person name="Haridas S."/>
            <person name="Hughes K."/>
            <person name="Justo A."/>
            <person name="Karasinski D."/>
            <person name="Kautmanova I."/>
            <person name="Kiss B."/>
            <person name="Kocsube S."/>
            <person name="Kotiranta H."/>
            <person name="LaButti K.M."/>
            <person name="Lechner B.E."/>
            <person name="Liimatainen K."/>
            <person name="Lipzen A."/>
            <person name="Lukacs Z."/>
            <person name="Mihaltcheva S."/>
            <person name="Morgado L.N."/>
            <person name="Niskanen T."/>
            <person name="Noordeloos M.E."/>
            <person name="Ohm R.A."/>
            <person name="Ortiz-Santana B."/>
            <person name="Ovrebo C."/>
            <person name="Racz N."/>
            <person name="Riley R."/>
            <person name="Savchenko A."/>
            <person name="Shiryaev A."/>
            <person name="Soop K."/>
            <person name="Spirin V."/>
            <person name="Szebenyi C."/>
            <person name="Tomsovsky M."/>
            <person name="Tulloss R.E."/>
            <person name="Uehling J."/>
            <person name="Grigoriev I.V."/>
            <person name="Vagvolgyi C."/>
            <person name="Papp T."/>
            <person name="Martin F.M."/>
            <person name="Miettinen O."/>
            <person name="Hibbett D.S."/>
            <person name="Nagy L.G."/>
        </authorList>
    </citation>
    <scope>NUCLEOTIDE SEQUENCE [LARGE SCALE GENOMIC DNA]</scope>
    <source>
        <strain evidence="3 4">CBS 309.79</strain>
    </source>
</reference>
<dbReference type="Proteomes" id="UP000305067">
    <property type="component" value="Unassembled WGS sequence"/>
</dbReference>
<keyword evidence="4" id="KW-1185">Reference proteome</keyword>
<gene>
    <name evidence="3" type="ORF">BDV98DRAFT_526529</name>
</gene>
<dbReference type="OrthoDB" id="5150166at2759"/>
<dbReference type="InterPro" id="IPR016624">
    <property type="entry name" value="UCP014753"/>
</dbReference>
<dbReference type="InterPro" id="IPR049237">
    <property type="entry name" value="DUF2264_C"/>
</dbReference>
<proteinExistence type="predicted"/>
<protein>
    <recommendedName>
        <fullName evidence="5">DUF2264 domain-containing protein</fullName>
    </recommendedName>
</protein>
<dbReference type="PIRSF" id="PIRSF014753">
    <property type="entry name" value="UCP014753"/>
    <property type="match status" value="1"/>
</dbReference>
<dbReference type="PANTHER" id="PTHR35339:SF4">
    <property type="entry name" value="LINALOOL DEHYDRATASE_ISOMERASE DOMAIN-CONTAINING PROTEIN"/>
    <property type="match status" value="1"/>
</dbReference>
<name>A0A5C3QNN8_9AGAR</name>
<evidence type="ECO:0000313" key="3">
    <source>
        <dbReference type="EMBL" id="TFL03432.1"/>
    </source>
</evidence>
<feature type="domain" description="DUF2264" evidence="2">
    <location>
        <begin position="384"/>
        <end position="657"/>
    </location>
</feature>
<dbReference type="Pfam" id="PF20938">
    <property type="entry name" value="DUF2264_C"/>
    <property type="match status" value="1"/>
</dbReference>